<protein>
    <submittedName>
        <fullName evidence="2">S-layer domain protein</fullName>
    </submittedName>
</protein>
<dbReference type="EMBL" id="AUZX01010679">
    <property type="protein sequence ID" value="EQD46636.1"/>
    <property type="molecule type" value="Genomic_DNA"/>
</dbReference>
<feature type="domain" description="SLH" evidence="1">
    <location>
        <begin position="80"/>
        <end position="143"/>
    </location>
</feature>
<accession>T0ZER6</accession>
<reference evidence="2" key="1">
    <citation type="submission" date="2013-08" db="EMBL/GenBank/DDBJ databases">
        <authorList>
            <person name="Mendez C."/>
            <person name="Richter M."/>
            <person name="Ferrer M."/>
            <person name="Sanchez J."/>
        </authorList>
    </citation>
    <scope>NUCLEOTIDE SEQUENCE</scope>
</reference>
<dbReference type="InterPro" id="IPR001119">
    <property type="entry name" value="SLH_dom"/>
</dbReference>
<evidence type="ECO:0000259" key="1">
    <source>
        <dbReference type="PROSITE" id="PS51272"/>
    </source>
</evidence>
<feature type="domain" description="SLH" evidence="1">
    <location>
        <begin position="16"/>
        <end position="79"/>
    </location>
</feature>
<reference evidence="2" key="2">
    <citation type="journal article" date="2014" name="ISME J.">
        <title>Microbial stratification in low pH oxic and suboxic macroscopic growths along an acid mine drainage.</title>
        <authorList>
            <person name="Mendez-Garcia C."/>
            <person name="Mesa V."/>
            <person name="Sprenger R.R."/>
            <person name="Richter M."/>
            <person name="Diez M.S."/>
            <person name="Solano J."/>
            <person name="Bargiela R."/>
            <person name="Golyshina O.V."/>
            <person name="Manteca A."/>
            <person name="Ramos J.L."/>
            <person name="Gallego J.R."/>
            <person name="Llorente I."/>
            <person name="Martins Dos Santos V.A."/>
            <person name="Jensen O.N."/>
            <person name="Pelaez A.I."/>
            <person name="Sanchez J."/>
            <person name="Ferrer M."/>
        </authorList>
    </citation>
    <scope>NUCLEOTIDE SEQUENCE</scope>
</reference>
<name>T0ZER6_9ZZZZ</name>
<evidence type="ECO:0000313" key="2">
    <source>
        <dbReference type="EMBL" id="EQD46636.1"/>
    </source>
</evidence>
<comment type="caution">
    <text evidence="2">The sequence shown here is derived from an EMBL/GenBank/DDBJ whole genome shotgun (WGS) entry which is preliminary data.</text>
</comment>
<feature type="non-terminal residue" evidence="2">
    <location>
        <position position="206"/>
    </location>
</feature>
<dbReference type="PROSITE" id="PS51272">
    <property type="entry name" value="SLH"/>
    <property type="match status" value="2"/>
</dbReference>
<sequence>MYALDLQLGIKPVYPATPTFSDVPASSPYYGYIEAAFQKGITNGFTNGTFGPDLPLTRAEAAKYEVVAYGDGTAAQGITSTTFTDNASIPTALIGYVAEAAKVGLLKGFPNNTFQPMAYLTVSQEQHLLAQLKSAMSQSASVDTLKLTASSTDVGPGQFVTLAGVVQNATGNVVSTTPVSFQVVGSNSGEALILRLLVRPPPSPES</sequence>
<organism evidence="2">
    <name type="scientific">mine drainage metagenome</name>
    <dbReference type="NCBI Taxonomy" id="410659"/>
    <lineage>
        <taxon>unclassified sequences</taxon>
        <taxon>metagenomes</taxon>
        <taxon>ecological metagenomes</taxon>
    </lineage>
</organism>
<gene>
    <name evidence="2" type="ORF">B1A_14541</name>
</gene>
<dbReference type="AlphaFoldDB" id="T0ZER6"/>
<dbReference type="Pfam" id="PF00395">
    <property type="entry name" value="SLH"/>
    <property type="match status" value="2"/>
</dbReference>
<proteinExistence type="predicted"/>